<gene>
    <name evidence="1" type="ORF">ACFSX3_17630</name>
</gene>
<evidence type="ECO:0000313" key="2">
    <source>
        <dbReference type="Proteomes" id="UP001597448"/>
    </source>
</evidence>
<reference evidence="2" key="1">
    <citation type="journal article" date="2019" name="Int. J. Syst. Evol. Microbiol.">
        <title>The Global Catalogue of Microorganisms (GCM) 10K type strain sequencing project: providing services to taxonomists for standard genome sequencing and annotation.</title>
        <authorList>
            <consortium name="The Broad Institute Genomics Platform"/>
            <consortium name="The Broad Institute Genome Sequencing Center for Infectious Disease"/>
            <person name="Wu L."/>
            <person name="Ma J."/>
        </authorList>
    </citation>
    <scope>NUCLEOTIDE SEQUENCE [LARGE SCALE GENOMIC DNA]</scope>
    <source>
        <strain evidence="2">CCM 8725</strain>
    </source>
</reference>
<evidence type="ECO:0000313" key="1">
    <source>
        <dbReference type="EMBL" id="MFD2411713.1"/>
    </source>
</evidence>
<accession>A0ABW5F9E6</accession>
<sequence>MIGNPLQQQGFASGLKAGRCCFPFVVTAPGHLKEIAHLLHAELGAMIFNKPKSQFFGMLKMCTAFLGLPSPLSGLRALAPSVDFPALCICLE</sequence>
<dbReference type="RefSeq" id="WP_379254766.1">
    <property type="nucleotide sequence ID" value="NZ_JBHSVQ010000001.1"/>
</dbReference>
<name>A0ABW5F9E6_9BACL</name>
<dbReference type="Proteomes" id="UP001597448">
    <property type="component" value="Unassembled WGS sequence"/>
</dbReference>
<proteinExistence type="predicted"/>
<keyword evidence="2" id="KW-1185">Reference proteome</keyword>
<organism evidence="1 2">
    <name type="scientific">Paenibacillus rhizoplanae</name>
    <dbReference type="NCBI Taxonomy" id="1917181"/>
    <lineage>
        <taxon>Bacteria</taxon>
        <taxon>Bacillati</taxon>
        <taxon>Bacillota</taxon>
        <taxon>Bacilli</taxon>
        <taxon>Bacillales</taxon>
        <taxon>Paenibacillaceae</taxon>
        <taxon>Paenibacillus</taxon>
    </lineage>
</organism>
<comment type="caution">
    <text evidence="1">The sequence shown here is derived from an EMBL/GenBank/DDBJ whole genome shotgun (WGS) entry which is preliminary data.</text>
</comment>
<dbReference type="EMBL" id="JBHUKY010000031">
    <property type="protein sequence ID" value="MFD2411713.1"/>
    <property type="molecule type" value="Genomic_DNA"/>
</dbReference>
<protein>
    <submittedName>
        <fullName evidence="1">Uncharacterized protein</fullName>
    </submittedName>
</protein>